<accession>A0A2P2PMT3</accession>
<name>A0A2P2PMT3_RHIMU</name>
<dbReference type="EMBL" id="GGEC01075550">
    <property type="protein sequence ID" value="MBX56034.1"/>
    <property type="molecule type" value="Transcribed_RNA"/>
</dbReference>
<protein>
    <submittedName>
        <fullName evidence="1">Uncharacterized protein</fullName>
    </submittedName>
</protein>
<organism evidence="1">
    <name type="scientific">Rhizophora mucronata</name>
    <name type="common">Asiatic mangrove</name>
    <dbReference type="NCBI Taxonomy" id="61149"/>
    <lineage>
        <taxon>Eukaryota</taxon>
        <taxon>Viridiplantae</taxon>
        <taxon>Streptophyta</taxon>
        <taxon>Embryophyta</taxon>
        <taxon>Tracheophyta</taxon>
        <taxon>Spermatophyta</taxon>
        <taxon>Magnoliopsida</taxon>
        <taxon>eudicotyledons</taxon>
        <taxon>Gunneridae</taxon>
        <taxon>Pentapetalae</taxon>
        <taxon>rosids</taxon>
        <taxon>fabids</taxon>
        <taxon>Malpighiales</taxon>
        <taxon>Rhizophoraceae</taxon>
        <taxon>Rhizophora</taxon>
    </lineage>
</organism>
<sequence>MFPYFFSYSASYELNKTYDIGVRLQSM</sequence>
<dbReference type="AlphaFoldDB" id="A0A2P2PMT3"/>
<proteinExistence type="predicted"/>
<reference evidence="1" key="1">
    <citation type="submission" date="2018-02" db="EMBL/GenBank/DDBJ databases">
        <title>Rhizophora mucronata_Transcriptome.</title>
        <authorList>
            <person name="Meera S.P."/>
            <person name="Sreeshan A."/>
            <person name="Augustine A."/>
        </authorList>
    </citation>
    <scope>NUCLEOTIDE SEQUENCE</scope>
    <source>
        <tissue evidence="1">Leaf</tissue>
    </source>
</reference>
<evidence type="ECO:0000313" key="1">
    <source>
        <dbReference type="EMBL" id="MBX56034.1"/>
    </source>
</evidence>